<reference evidence="2" key="1">
    <citation type="submission" date="2019-04" db="EMBL/GenBank/DDBJ databases">
        <title>Genome assembly of Zosterops borbonicus 15179.</title>
        <authorList>
            <person name="Leroy T."/>
            <person name="Anselmetti Y."/>
            <person name="Tilak M.-K."/>
            <person name="Nabholz B."/>
        </authorList>
    </citation>
    <scope>NUCLEOTIDE SEQUENCE</scope>
    <source>
        <strain evidence="2">HGM_15179</strain>
        <tissue evidence="2">Muscle</tissue>
    </source>
</reference>
<gene>
    <name evidence="2" type="ORF">HGM15179_021365</name>
</gene>
<dbReference type="AlphaFoldDB" id="A0A8K1D605"/>
<sequence length="107" mass="11820">MGKDLQDHRVQPVPDSHQSTESQIQEFLGWAKTSKTSESNRCLIPPEHRVPNPGIPWTPPGMGKDLQDPRVQPVPDPIRAPSVTSRNSLDTSRDGQRPPRPPSPTCA</sequence>
<keyword evidence="3" id="KW-1185">Reference proteome</keyword>
<proteinExistence type="predicted"/>
<dbReference type="EMBL" id="SWJQ01003525">
    <property type="protein sequence ID" value="TRZ05742.1"/>
    <property type="molecule type" value="Genomic_DNA"/>
</dbReference>
<protein>
    <submittedName>
        <fullName evidence="2">Uncharacterized protein</fullName>
    </submittedName>
</protein>
<name>A0A8K1D605_9PASS</name>
<feature type="compositionally biased region" description="Basic and acidic residues" evidence="1">
    <location>
        <begin position="1"/>
        <end position="10"/>
    </location>
</feature>
<evidence type="ECO:0000313" key="2">
    <source>
        <dbReference type="EMBL" id="TRZ05742.1"/>
    </source>
</evidence>
<comment type="caution">
    <text evidence="2">The sequence shown here is derived from an EMBL/GenBank/DDBJ whole genome shotgun (WGS) entry which is preliminary data.</text>
</comment>
<evidence type="ECO:0000256" key="1">
    <source>
        <dbReference type="SAM" id="MobiDB-lite"/>
    </source>
</evidence>
<organism evidence="2 3">
    <name type="scientific">Zosterops borbonicus</name>
    <dbReference type="NCBI Taxonomy" id="364589"/>
    <lineage>
        <taxon>Eukaryota</taxon>
        <taxon>Metazoa</taxon>
        <taxon>Chordata</taxon>
        <taxon>Craniata</taxon>
        <taxon>Vertebrata</taxon>
        <taxon>Euteleostomi</taxon>
        <taxon>Archelosauria</taxon>
        <taxon>Archosauria</taxon>
        <taxon>Dinosauria</taxon>
        <taxon>Saurischia</taxon>
        <taxon>Theropoda</taxon>
        <taxon>Coelurosauria</taxon>
        <taxon>Aves</taxon>
        <taxon>Neognathae</taxon>
        <taxon>Neoaves</taxon>
        <taxon>Telluraves</taxon>
        <taxon>Australaves</taxon>
        <taxon>Passeriformes</taxon>
        <taxon>Sylvioidea</taxon>
        <taxon>Zosteropidae</taxon>
        <taxon>Zosterops</taxon>
    </lineage>
</organism>
<accession>A0A8K1D605</accession>
<feature type="compositionally biased region" description="Polar residues" evidence="1">
    <location>
        <begin position="16"/>
        <end position="25"/>
    </location>
</feature>
<feature type="compositionally biased region" description="Pro residues" evidence="1">
    <location>
        <begin position="98"/>
        <end position="107"/>
    </location>
</feature>
<evidence type="ECO:0000313" key="3">
    <source>
        <dbReference type="Proteomes" id="UP000796761"/>
    </source>
</evidence>
<dbReference type="Proteomes" id="UP000796761">
    <property type="component" value="Unassembled WGS sequence"/>
</dbReference>
<feature type="region of interest" description="Disordered" evidence="1">
    <location>
        <begin position="1"/>
        <end position="107"/>
    </location>
</feature>